<evidence type="ECO:0000256" key="4">
    <source>
        <dbReference type="ARBA" id="ARBA00023136"/>
    </source>
</evidence>
<dbReference type="AlphaFoldDB" id="A0A7L2HUF8"/>
<evidence type="ECO:0000256" key="6">
    <source>
        <dbReference type="SAM" id="Phobius"/>
    </source>
</evidence>
<dbReference type="EMBL" id="VWYJ01027317">
    <property type="protein sequence ID" value="NXR02988.1"/>
    <property type="molecule type" value="Genomic_DNA"/>
</dbReference>
<dbReference type="GO" id="GO:0004984">
    <property type="term" value="F:olfactory receptor activity"/>
    <property type="evidence" value="ECO:0007669"/>
    <property type="project" value="InterPro"/>
</dbReference>
<protein>
    <submittedName>
        <fullName evidence="7">OR7C1 protein</fullName>
    </submittedName>
</protein>
<keyword evidence="8" id="KW-1185">Reference proteome</keyword>
<name>A0A7L2HUF8_SAGSE</name>
<comment type="subcellular location">
    <subcellularLocation>
        <location evidence="1">Membrane</location>
        <topology evidence="1">Multi-pass membrane protein</topology>
    </subcellularLocation>
</comment>
<dbReference type="InterPro" id="IPR000725">
    <property type="entry name" value="Olfact_rcpt"/>
</dbReference>
<feature type="non-terminal residue" evidence="7">
    <location>
        <position position="82"/>
    </location>
</feature>
<keyword evidence="4 6" id="KW-0472">Membrane</keyword>
<evidence type="ECO:0000313" key="7">
    <source>
        <dbReference type="EMBL" id="NXR02988.1"/>
    </source>
</evidence>
<evidence type="ECO:0000313" key="8">
    <source>
        <dbReference type="Proteomes" id="UP000539599"/>
    </source>
</evidence>
<comment type="caution">
    <text evidence="7">The sequence shown here is derived from an EMBL/GenBank/DDBJ whole genome shotgun (WGS) entry which is preliminary data.</text>
</comment>
<evidence type="ECO:0000256" key="3">
    <source>
        <dbReference type="ARBA" id="ARBA00022989"/>
    </source>
</evidence>
<evidence type="ECO:0000256" key="5">
    <source>
        <dbReference type="ARBA" id="ARBA00023224"/>
    </source>
</evidence>
<keyword evidence="5" id="KW-0807">Transducer</keyword>
<keyword evidence="2 6" id="KW-0812">Transmembrane</keyword>
<feature type="transmembrane region" description="Helical" evidence="6">
    <location>
        <begin position="22"/>
        <end position="47"/>
    </location>
</feature>
<dbReference type="Pfam" id="PF13853">
    <property type="entry name" value="7tm_4"/>
    <property type="match status" value="1"/>
</dbReference>
<evidence type="ECO:0000256" key="1">
    <source>
        <dbReference type="ARBA" id="ARBA00004141"/>
    </source>
</evidence>
<dbReference type="Proteomes" id="UP000539599">
    <property type="component" value="Unassembled WGS sequence"/>
</dbReference>
<sequence>GNETAVVEFILLSFQYTPEVQFILFLMFLVTYMTTVLGNLLMMVPVVTDHHLHNPMFFFLENLSFLETCCTSTILPRMLPSF</sequence>
<proteinExistence type="predicted"/>
<dbReference type="GO" id="GO:0016020">
    <property type="term" value="C:membrane"/>
    <property type="evidence" value="ECO:0007669"/>
    <property type="project" value="UniProtKB-SubCell"/>
</dbReference>
<evidence type="ECO:0000256" key="2">
    <source>
        <dbReference type="ARBA" id="ARBA00022692"/>
    </source>
</evidence>
<dbReference type="Gene3D" id="1.20.1070.10">
    <property type="entry name" value="Rhodopsin 7-helix transmembrane proteins"/>
    <property type="match status" value="1"/>
</dbReference>
<accession>A0A7L2HUF8</accession>
<dbReference type="PANTHER" id="PTHR48001">
    <property type="entry name" value="OLFACTORY RECEPTOR"/>
    <property type="match status" value="1"/>
</dbReference>
<gene>
    <name evidence="7" type="primary">Or7c1</name>
    <name evidence="7" type="ORF">SAGSER_R13822</name>
</gene>
<keyword evidence="3 6" id="KW-1133">Transmembrane helix</keyword>
<dbReference type="SUPFAM" id="SSF81321">
    <property type="entry name" value="Family A G protein-coupled receptor-like"/>
    <property type="match status" value="1"/>
</dbReference>
<organism evidence="7 8">
    <name type="scientific">Sagittarius serpentarius</name>
    <name type="common">Secretary bird</name>
    <dbReference type="NCBI Taxonomy" id="56258"/>
    <lineage>
        <taxon>Eukaryota</taxon>
        <taxon>Metazoa</taxon>
        <taxon>Chordata</taxon>
        <taxon>Craniata</taxon>
        <taxon>Vertebrata</taxon>
        <taxon>Euteleostomi</taxon>
        <taxon>Archelosauria</taxon>
        <taxon>Archosauria</taxon>
        <taxon>Dinosauria</taxon>
        <taxon>Saurischia</taxon>
        <taxon>Theropoda</taxon>
        <taxon>Coelurosauria</taxon>
        <taxon>Aves</taxon>
        <taxon>Neognathae</taxon>
        <taxon>Neoaves</taxon>
        <taxon>Telluraves</taxon>
        <taxon>Accipitrimorphae</taxon>
        <taxon>Accipitriformes</taxon>
        <taxon>Sagittariidae</taxon>
        <taxon>Sagittarius</taxon>
    </lineage>
</organism>
<reference evidence="7 8" key="1">
    <citation type="submission" date="2019-09" db="EMBL/GenBank/DDBJ databases">
        <title>Bird 10,000 Genomes (B10K) Project - Family phase.</title>
        <authorList>
            <person name="Zhang G."/>
        </authorList>
    </citation>
    <scope>NUCLEOTIDE SEQUENCE [LARGE SCALE GENOMIC DNA]</scope>
    <source>
        <strain evidence="7">B10K-DU-011-38</strain>
        <tissue evidence="7">Muscle</tissue>
    </source>
</reference>
<feature type="non-terminal residue" evidence="7">
    <location>
        <position position="1"/>
    </location>
</feature>
<dbReference type="GO" id="GO:0007186">
    <property type="term" value="P:G protein-coupled receptor signaling pathway"/>
    <property type="evidence" value="ECO:0007669"/>
    <property type="project" value="InterPro"/>
</dbReference>